<protein>
    <recommendedName>
        <fullName evidence="1">Aminoacyl-transfer RNA synthetases class-II family profile domain-containing protein</fullName>
    </recommendedName>
</protein>
<dbReference type="SUPFAM" id="SSF55681">
    <property type="entry name" value="Class II aaRS and biotin synthetases"/>
    <property type="match status" value="1"/>
</dbReference>
<dbReference type="RefSeq" id="WP_106348544.1">
    <property type="nucleotide sequence ID" value="NZ_PVUE01000005.1"/>
</dbReference>
<feature type="domain" description="Aminoacyl-transfer RNA synthetases class-II family profile" evidence="1">
    <location>
        <begin position="151"/>
        <end position="308"/>
    </location>
</feature>
<dbReference type="InterPro" id="IPR045864">
    <property type="entry name" value="aa-tRNA-synth_II/BPL/LPL"/>
</dbReference>
<dbReference type="CDD" id="cd00670">
    <property type="entry name" value="Gly_His_Pro_Ser_Thr_tRS_core"/>
    <property type="match status" value="1"/>
</dbReference>
<sequence>MAANATDTPTAQLIFRDELVNAGILARSAVDGLYHRSRTFENIVRGVEAAASAAGEGRAEPMLYFPPLMPRSVFELTDYLRSFPDLIGSVDTFVGSDRDHAALLQVADEGGDWTQALTPSEVVLCSAACHPLYPSLTGVMPTGGRTFELQGYCFRHEPSVDPARMQSFRQYEYVYVGEPDGATEHRDSWLDRGQDLLGSLKLPVDRVIANDPFFGRVGRMLAANQKETALKFEIVCPITSDQSPTAIASANCHLDHFGRPFSITTSDGEPAHSACIGFGLERIALALLKTHGLNPDRWPSGVRSRLWP</sequence>
<keyword evidence="3" id="KW-1185">Reference proteome</keyword>
<name>A0A2T1A2E9_9ACTN</name>
<accession>A0A2T1A2E9</accession>
<evidence type="ECO:0000313" key="2">
    <source>
        <dbReference type="EMBL" id="PRZ42508.1"/>
    </source>
</evidence>
<dbReference type="Gene3D" id="3.30.930.10">
    <property type="entry name" value="Bira Bifunctional Protein, Domain 2"/>
    <property type="match status" value="1"/>
</dbReference>
<proteinExistence type="predicted"/>
<evidence type="ECO:0000313" key="3">
    <source>
        <dbReference type="Proteomes" id="UP000237752"/>
    </source>
</evidence>
<dbReference type="InterPro" id="IPR006195">
    <property type="entry name" value="aa-tRNA-synth_II"/>
</dbReference>
<dbReference type="NCBIfam" id="NF005479">
    <property type="entry name" value="PRK07080.1"/>
    <property type="match status" value="1"/>
</dbReference>
<gene>
    <name evidence="2" type="ORF">CLV47_105130</name>
</gene>
<evidence type="ECO:0000259" key="1">
    <source>
        <dbReference type="PROSITE" id="PS50862"/>
    </source>
</evidence>
<reference evidence="2 3" key="1">
    <citation type="submission" date="2018-03" db="EMBL/GenBank/DDBJ databases">
        <title>Genomic Encyclopedia of Archaeal and Bacterial Type Strains, Phase II (KMG-II): from individual species to whole genera.</title>
        <authorList>
            <person name="Goeker M."/>
        </authorList>
    </citation>
    <scope>NUCLEOTIDE SEQUENCE [LARGE SCALE GENOMIC DNA]</scope>
    <source>
        <strain evidence="2 3">DSM 100065</strain>
    </source>
</reference>
<dbReference type="AlphaFoldDB" id="A0A2T1A2E9"/>
<dbReference type="PROSITE" id="PS50862">
    <property type="entry name" value="AA_TRNA_LIGASE_II"/>
    <property type="match status" value="1"/>
</dbReference>
<dbReference type="OrthoDB" id="583154at2"/>
<dbReference type="EMBL" id="PVUE01000005">
    <property type="protein sequence ID" value="PRZ42508.1"/>
    <property type="molecule type" value="Genomic_DNA"/>
</dbReference>
<organism evidence="2 3">
    <name type="scientific">Antricoccus suffuscus</name>
    <dbReference type="NCBI Taxonomy" id="1629062"/>
    <lineage>
        <taxon>Bacteria</taxon>
        <taxon>Bacillati</taxon>
        <taxon>Actinomycetota</taxon>
        <taxon>Actinomycetes</taxon>
        <taxon>Geodermatophilales</taxon>
        <taxon>Antricoccaceae</taxon>
        <taxon>Antricoccus</taxon>
    </lineage>
</organism>
<dbReference type="Proteomes" id="UP000237752">
    <property type="component" value="Unassembled WGS sequence"/>
</dbReference>
<comment type="caution">
    <text evidence="2">The sequence shown here is derived from an EMBL/GenBank/DDBJ whole genome shotgun (WGS) entry which is preliminary data.</text>
</comment>